<dbReference type="VEuPathDB" id="ToxoDB:cyc_06839"/>
<protein>
    <submittedName>
        <fullName evidence="2">Uncharacterized protein</fullName>
    </submittedName>
</protein>
<dbReference type="InParanoid" id="A0A1D3CZP3"/>
<reference evidence="2 3" key="1">
    <citation type="journal article" date="2016" name="BMC Genomics">
        <title>Comparative genomics reveals Cyclospora cayetanensis possesses coccidia-like metabolism and invasion components but unique surface antigens.</title>
        <authorList>
            <person name="Liu S."/>
            <person name="Wang L."/>
            <person name="Zheng H."/>
            <person name="Xu Z."/>
            <person name="Roellig D.M."/>
            <person name="Li N."/>
            <person name="Frace M.A."/>
            <person name="Tang K."/>
            <person name="Arrowood M.J."/>
            <person name="Moss D.M."/>
            <person name="Zhang L."/>
            <person name="Feng Y."/>
            <person name="Xiao L."/>
        </authorList>
    </citation>
    <scope>NUCLEOTIDE SEQUENCE [LARGE SCALE GENOMIC DNA]</scope>
    <source>
        <strain evidence="2 3">CHN_HEN01</strain>
    </source>
</reference>
<dbReference type="EMBL" id="JROU02001374">
    <property type="protein sequence ID" value="OEH76673.1"/>
    <property type="molecule type" value="Genomic_DNA"/>
</dbReference>
<organism evidence="2 3">
    <name type="scientific">Cyclospora cayetanensis</name>
    <dbReference type="NCBI Taxonomy" id="88456"/>
    <lineage>
        <taxon>Eukaryota</taxon>
        <taxon>Sar</taxon>
        <taxon>Alveolata</taxon>
        <taxon>Apicomplexa</taxon>
        <taxon>Conoidasida</taxon>
        <taxon>Coccidia</taxon>
        <taxon>Eucoccidiorida</taxon>
        <taxon>Eimeriorina</taxon>
        <taxon>Eimeriidae</taxon>
        <taxon>Cyclospora</taxon>
    </lineage>
</organism>
<evidence type="ECO:0000313" key="3">
    <source>
        <dbReference type="Proteomes" id="UP000095192"/>
    </source>
</evidence>
<evidence type="ECO:0000256" key="1">
    <source>
        <dbReference type="SAM" id="MobiDB-lite"/>
    </source>
</evidence>
<comment type="caution">
    <text evidence="2">The sequence shown here is derived from an EMBL/GenBank/DDBJ whole genome shotgun (WGS) entry which is preliminary data.</text>
</comment>
<sequence>MQHPTHPQGPLLAPPPQCFCAGQTETRAGSLELLGSSPHSTTAEGAPLSAMTRASSRERTDAMRESGQSFP</sequence>
<name>A0A1D3CZP3_9EIME</name>
<gene>
    <name evidence="2" type="ORF">cyc_06839</name>
</gene>
<proteinExistence type="predicted"/>
<keyword evidence="3" id="KW-1185">Reference proteome</keyword>
<dbReference type="Proteomes" id="UP000095192">
    <property type="component" value="Unassembled WGS sequence"/>
</dbReference>
<dbReference type="AlphaFoldDB" id="A0A1D3CZP3"/>
<evidence type="ECO:0000313" key="2">
    <source>
        <dbReference type="EMBL" id="OEH76673.1"/>
    </source>
</evidence>
<feature type="compositionally biased region" description="Basic and acidic residues" evidence="1">
    <location>
        <begin position="55"/>
        <end position="64"/>
    </location>
</feature>
<accession>A0A1D3CZP3</accession>
<feature type="region of interest" description="Disordered" evidence="1">
    <location>
        <begin position="33"/>
        <end position="71"/>
    </location>
</feature>